<dbReference type="EMBL" id="CAJGYO010000658">
    <property type="protein sequence ID" value="CAD6343014.1"/>
    <property type="molecule type" value="Genomic_DNA"/>
</dbReference>
<keyword evidence="2" id="KW-1185">Reference proteome</keyword>
<evidence type="ECO:0008006" key="3">
    <source>
        <dbReference type="Google" id="ProtNLM"/>
    </source>
</evidence>
<dbReference type="PANTHER" id="PTHR34709:SF28">
    <property type="entry name" value="OS08G0272601 PROTEIN"/>
    <property type="match status" value="1"/>
</dbReference>
<sequence>MGSTAADGAREAKRTSGAGDVDLISGLDEDVLLRVLELVGDTRDALRTCVLSRRWLSLSKRIPKLRFASCWPAASTAACSAALKRQYVSCVNDILAERCDASDEPDYYYPVSSFRDVLDQRDHSPAVSMAADIATKRCAALEQFVSCVNDILARRAQSDCAIESLVISYTTGSDTATNRANK</sequence>
<dbReference type="PANTHER" id="PTHR34709">
    <property type="entry name" value="OS10G0396666 PROTEIN"/>
    <property type="match status" value="1"/>
</dbReference>
<reference evidence="1" key="1">
    <citation type="submission" date="2020-10" db="EMBL/GenBank/DDBJ databases">
        <authorList>
            <person name="Han B."/>
            <person name="Lu T."/>
            <person name="Zhao Q."/>
            <person name="Huang X."/>
            <person name="Zhao Y."/>
        </authorList>
    </citation>
    <scope>NUCLEOTIDE SEQUENCE</scope>
</reference>
<dbReference type="InterPro" id="IPR055312">
    <property type="entry name" value="FBL15-like"/>
</dbReference>
<dbReference type="InterPro" id="IPR036047">
    <property type="entry name" value="F-box-like_dom_sf"/>
</dbReference>
<evidence type="ECO:0000313" key="2">
    <source>
        <dbReference type="Proteomes" id="UP000604825"/>
    </source>
</evidence>
<protein>
    <recommendedName>
        <fullName evidence="3">F-box domain-containing protein</fullName>
    </recommendedName>
</protein>
<name>A0A811SNW5_9POAL</name>
<dbReference type="SUPFAM" id="SSF81383">
    <property type="entry name" value="F-box domain"/>
    <property type="match status" value="1"/>
</dbReference>
<accession>A0A811SNW5</accession>
<gene>
    <name evidence="1" type="ORF">NCGR_LOCUS67112</name>
</gene>
<dbReference type="Proteomes" id="UP000604825">
    <property type="component" value="Unassembled WGS sequence"/>
</dbReference>
<proteinExistence type="predicted"/>
<evidence type="ECO:0000313" key="1">
    <source>
        <dbReference type="EMBL" id="CAD6343014.1"/>
    </source>
</evidence>
<dbReference type="AlphaFoldDB" id="A0A811SNW5"/>
<organism evidence="1 2">
    <name type="scientific">Miscanthus lutarioriparius</name>
    <dbReference type="NCBI Taxonomy" id="422564"/>
    <lineage>
        <taxon>Eukaryota</taxon>
        <taxon>Viridiplantae</taxon>
        <taxon>Streptophyta</taxon>
        <taxon>Embryophyta</taxon>
        <taxon>Tracheophyta</taxon>
        <taxon>Spermatophyta</taxon>
        <taxon>Magnoliopsida</taxon>
        <taxon>Liliopsida</taxon>
        <taxon>Poales</taxon>
        <taxon>Poaceae</taxon>
        <taxon>PACMAD clade</taxon>
        <taxon>Panicoideae</taxon>
        <taxon>Andropogonodae</taxon>
        <taxon>Andropogoneae</taxon>
        <taxon>Saccharinae</taxon>
        <taxon>Miscanthus</taxon>
    </lineage>
</organism>
<comment type="caution">
    <text evidence="1">The sequence shown here is derived from an EMBL/GenBank/DDBJ whole genome shotgun (WGS) entry which is preliminary data.</text>
</comment>